<protein>
    <recommendedName>
        <fullName evidence="18">NOT2/NOT3/NOT5 C-terminal domain-containing protein</fullName>
    </recommendedName>
</protein>
<keyword evidence="8 10" id="KW-0804">Transcription</keyword>
<dbReference type="EMBL" id="OVEO01000018">
    <property type="protein sequence ID" value="SPR01616.1"/>
    <property type="molecule type" value="Genomic_DNA"/>
</dbReference>
<dbReference type="Proteomes" id="UP000039324">
    <property type="component" value="Unassembled WGS sequence"/>
</dbReference>
<dbReference type="EMBL" id="CDSF01000131">
    <property type="protein sequence ID" value="CEP02537.1"/>
    <property type="molecule type" value="Genomic_DNA"/>
</dbReference>
<feature type="compositionally biased region" description="Low complexity" evidence="11">
    <location>
        <begin position="419"/>
        <end position="442"/>
    </location>
</feature>
<comment type="similarity">
    <text evidence="3 10">Belongs to the CNOT2/3/5 family.</text>
</comment>
<name>A0A0G4J4T9_PLABS</name>
<organism evidence="14 16">
    <name type="scientific">Plasmodiophora brassicae</name>
    <name type="common">Clubroot disease agent</name>
    <dbReference type="NCBI Taxonomy" id="37360"/>
    <lineage>
        <taxon>Eukaryota</taxon>
        <taxon>Sar</taxon>
        <taxon>Rhizaria</taxon>
        <taxon>Endomyxa</taxon>
        <taxon>Phytomyxea</taxon>
        <taxon>Plasmodiophorida</taxon>
        <taxon>Plasmodiophoridae</taxon>
        <taxon>Plasmodiophora</taxon>
    </lineage>
</organism>
<dbReference type="Proteomes" id="UP000290189">
    <property type="component" value="Unassembled WGS sequence"/>
</dbReference>
<dbReference type="Gene3D" id="2.30.30.1020">
    <property type="entry name" value="CCR4-NOT complex subunit 2/3/5, C-terminal domain"/>
    <property type="match status" value="1"/>
</dbReference>
<feature type="compositionally biased region" description="Polar residues" evidence="11">
    <location>
        <begin position="361"/>
        <end position="373"/>
    </location>
</feature>
<reference evidence="14 16" key="1">
    <citation type="submission" date="2015-02" db="EMBL/GenBank/DDBJ databases">
        <authorList>
            <person name="Chooi Y.-H."/>
        </authorList>
    </citation>
    <scope>NUCLEOTIDE SEQUENCE [LARGE SCALE GENOMIC DNA]</scope>
    <source>
        <strain evidence="14">E3</strain>
    </source>
</reference>
<keyword evidence="5 10" id="KW-0678">Repressor</keyword>
<geneLocation type="mitochondrion" evidence="15"/>
<keyword evidence="7 10" id="KW-0805">Transcription regulation</keyword>
<dbReference type="InterPro" id="IPR012270">
    <property type="entry name" value="CCR4-NOT_su3/5"/>
</dbReference>
<dbReference type="STRING" id="37360.A0A0G4J4T9"/>
<comment type="subcellular location">
    <subcellularLocation>
        <location evidence="2 10">Cytoplasm</location>
    </subcellularLocation>
    <subcellularLocation>
        <location evidence="1 10">Nucleus</location>
    </subcellularLocation>
</comment>
<evidence type="ECO:0000313" key="17">
    <source>
        <dbReference type="Proteomes" id="UP000290189"/>
    </source>
</evidence>
<dbReference type="GO" id="GO:0000932">
    <property type="term" value="C:P-body"/>
    <property type="evidence" value="ECO:0007669"/>
    <property type="project" value="UniProtKB-UniRule"/>
</dbReference>
<dbReference type="InterPro" id="IPR007282">
    <property type="entry name" value="NOT2/3/5_C"/>
</dbReference>
<keyword evidence="4 10" id="KW-0963">Cytoplasm</keyword>
<evidence type="ECO:0000256" key="2">
    <source>
        <dbReference type="ARBA" id="ARBA00004496"/>
    </source>
</evidence>
<keyword evidence="16" id="KW-1185">Reference proteome</keyword>
<evidence type="ECO:0008006" key="18">
    <source>
        <dbReference type="Google" id="ProtNLM"/>
    </source>
</evidence>
<feature type="compositionally biased region" description="Pro residues" evidence="11">
    <location>
        <begin position="400"/>
        <end position="418"/>
    </location>
</feature>
<dbReference type="Pfam" id="PF04065">
    <property type="entry name" value="Not3"/>
    <property type="match status" value="1"/>
</dbReference>
<evidence type="ECO:0000313" key="16">
    <source>
        <dbReference type="Proteomes" id="UP000039324"/>
    </source>
</evidence>
<dbReference type="OMA" id="YKPQTPY"/>
<dbReference type="InterPro" id="IPR007207">
    <property type="entry name" value="Not_N"/>
</dbReference>
<dbReference type="AlphaFoldDB" id="A0A0G4J4T9"/>
<evidence type="ECO:0000256" key="1">
    <source>
        <dbReference type="ARBA" id="ARBA00004123"/>
    </source>
</evidence>
<evidence type="ECO:0000256" key="7">
    <source>
        <dbReference type="ARBA" id="ARBA00023015"/>
    </source>
</evidence>
<dbReference type="InterPro" id="IPR038635">
    <property type="entry name" value="CCR4-NOT_su2/3/5_C_sf"/>
</dbReference>
<evidence type="ECO:0000256" key="6">
    <source>
        <dbReference type="ARBA" id="ARBA00022553"/>
    </source>
</evidence>
<feature type="compositionally biased region" description="Low complexity" evidence="11">
    <location>
        <begin position="485"/>
        <end position="498"/>
    </location>
</feature>
<dbReference type="PIRSF" id="PIRSF005290">
    <property type="entry name" value="NOT_su_3_5"/>
    <property type="match status" value="1"/>
</dbReference>
<accession>A0A0G4J4T9</accession>
<evidence type="ECO:0000313" key="15">
    <source>
        <dbReference type="EMBL" id="SPR01616.1"/>
    </source>
</evidence>
<dbReference type="PANTHER" id="PTHR23326">
    <property type="entry name" value="CCR4 NOT-RELATED"/>
    <property type="match status" value="1"/>
</dbReference>
<evidence type="ECO:0000256" key="10">
    <source>
        <dbReference type="PIRNR" id="PIRNR005290"/>
    </source>
</evidence>
<dbReference type="Pfam" id="PF04153">
    <property type="entry name" value="NOT2_3_5_C"/>
    <property type="match status" value="1"/>
</dbReference>
<evidence type="ECO:0000259" key="13">
    <source>
        <dbReference type="Pfam" id="PF04153"/>
    </source>
</evidence>
<feature type="compositionally biased region" description="Acidic residues" evidence="11">
    <location>
        <begin position="247"/>
        <end position="273"/>
    </location>
</feature>
<keyword evidence="15" id="KW-0496">Mitochondrion</keyword>
<proteinExistence type="inferred from homology"/>
<keyword evidence="9 10" id="KW-0539">Nucleus</keyword>
<dbReference type="OrthoDB" id="293823at2759"/>
<evidence type="ECO:0000256" key="5">
    <source>
        <dbReference type="ARBA" id="ARBA00022491"/>
    </source>
</evidence>
<evidence type="ECO:0000256" key="9">
    <source>
        <dbReference type="ARBA" id="ARBA00023242"/>
    </source>
</evidence>
<evidence type="ECO:0000313" key="14">
    <source>
        <dbReference type="EMBL" id="CEP02537.1"/>
    </source>
</evidence>
<feature type="domain" description="CCR4-Not complex component Not N-terminal" evidence="12">
    <location>
        <begin position="4"/>
        <end position="231"/>
    </location>
</feature>
<feature type="compositionally biased region" description="Low complexity" evidence="11">
    <location>
        <begin position="449"/>
        <end position="466"/>
    </location>
</feature>
<dbReference type="GO" id="GO:0005634">
    <property type="term" value="C:nucleus"/>
    <property type="evidence" value="ECO:0007669"/>
    <property type="project" value="UniProtKB-SubCell"/>
</dbReference>
<dbReference type="InterPro" id="IPR040168">
    <property type="entry name" value="Not2/3/5"/>
</dbReference>
<evidence type="ECO:0000259" key="12">
    <source>
        <dbReference type="Pfam" id="PF04065"/>
    </source>
</evidence>
<evidence type="ECO:0000256" key="11">
    <source>
        <dbReference type="SAM" id="MobiDB-lite"/>
    </source>
</evidence>
<sequence length="729" mass="82746">MAQTRKQQSEIERVLKRVQDGLVEFESIWQKVYSAPTAALKEKHEADLKKEIKRLQRYRDQIKGWLSSPEIRDKDEMLQARKQIERDMERFKVCEKETKTKAFSKEALNNTPKKKLLDKPKLEVKAWIDKRISLLKHQLSEREAQLDAEQRRGKKRSKGNEEVHIEHLQKLVERYKFHIEHLEMAWEMLFEDEIIVNDILEIQDDVDYFIENNQDDDMEQFDDAYIYDLLSQKRNAKPAPPPAQFPTEEEEASDLELSDEDLESGAEQDDLDEKETAVSADHGPEESPRAPPHAGRRSTAKKSPLPVSSAPIPDAPPKGQKDKAPAPLTTAPIADGLTSPKGVKETPKKEPKKKRQKEKPSVTSVQVSANYQEPSAIAVRQSPAMMPVSPKRSPKTGGPGPRPLDLPSPAAAAPPPAPFANIVKQQQQKQQAEQAAALAKLQAQREQEAALVRQQQLEAEMAAAARKQQEEAETAAAQESERQRLQQQQQEAAKSATTAPPPGMRSSSPLTVMPPPGLGGPPSKTVLANKMRQKQQQSVATSEEPAADPSLLRPARLAAVQGSSARDSSPAVRAPPPQTFDAPLSDEQARNLEVMEASLRHMPTQADSDRTKHYLPRNPYHTPTSWPSAPSPVFEDPSFFEKYDTDTLFFIFYFQQGTYQQYLAASQLKKQSWRYHSKYLTWFQRHKDPQVTTDEFEQGTYVYFDYDHSWCQRIKSDFTFEYRYLEDDL</sequence>
<evidence type="ECO:0000256" key="3">
    <source>
        <dbReference type="ARBA" id="ARBA00007682"/>
    </source>
</evidence>
<feature type="domain" description="NOT2/NOT3/NOT5 C-terminal" evidence="13">
    <location>
        <begin position="599"/>
        <end position="725"/>
    </location>
</feature>
<evidence type="ECO:0000256" key="4">
    <source>
        <dbReference type="ARBA" id="ARBA00022490"/>
    </source>
</evidence>
<gene>
    <name evidence="14" type="ORF">PBRA_009121</name>
    <name evidence="15" type="ORF">PLBR_LOCUS8831</name>
</gene>
<feature type="region of interest" description="Disordered" evidence="11">
    <location>
        <begin position="143"/>
        <end position="162"/>
    </location>
</feature>
<reference evidence="15 17" key="2">
    <citation type="submission" date="2018-03" db="EMBL/GenBank/DDBJ databases">
        <authorList>
            <person name="Fogelqvist J."/>
        </authorList>
    </citation>
    <scope>NUCLEOTIDE SEQUENCE [LARGE SCALE GENOMIC DNA]</scope>
</reference>
<dbReference type="GO" id="GO:0006355">
    <property type="term" value="P:regulation of DNA-templated transcription"/>
    <property type="evidence" value="ECO:0007669"/>
    <property type="project" value="InterPro"/>
</dbReference>
<evidence type="ECO:0000256" key="8">
    <source>
        <dbReference type="ARBA" id="ARBA00023163"/>
    </source>
</evidence>
<feature type="region of interest" description="Disordered" evidence="11">
    <location>
        <begin position="234"/>
        <end position="586"/>
    </location>
</feature>
<keyword evidence="6" id="KW-0597">Phosphoprotein</keyword>
<dbReference type="GO" id="GO:0030015">
    <property type="term" value="C:CCR4-NOT core complex"/>
    <property type="evidence" value="ECO:0007669"/>
    <property type="project" value="UniProtKB-UniRule"/>
</dbReference>